<dbReference type="Pfam" id="PF25917">
    <property type="entry name" value="BSH_RND"/>
    <property type="match status" value="1"/>
</dbReference>
<dbReference type="Gene3D" id="2.40.30.170">
    <property type="match status" value="1"/>
</dbReference>
<dbReference type="InterPro" id="IPR058625">
    <property type="entry name" value="MdtA-like_BSH"/>
</dbReference>
<evidence type="ECO:0000259" key="3">
    <source>
        <dbReference type="Pfam" id="PF25917"/>
    </source>
</evidence>
<reference evidence="5" key="1">
    <citation type="submission" date="2019-10" db="EMBL/GenBank/DDBJ databases">
        <title>Draft genome sequence of Panacibacter sp. KCS-6.</title>
        <authorList>
            <person name="Yim K.J."/>
        </authorList>
    </citation>
    <scope>NUCLEOTIDE SEQUENCE</scope>
    <source>
        <strain evidence="5">KCS-6</strain>
    </source>
</reference>
<dbReference type="RefSeq" id="WP_171608465.1">
    <property type="nucleotide sequence ID" value="NZ_WHPF01000009.1"/>
</dbReference>
<dbReference type="Pfam" id="PF25963">
    <property type="entry name" value="Beta-barrel_AAEA"/>
    <property type="match status" value="1"/>
</dbReference>
<keyword evidence="2" id="KW-0472">Membrane</keyword>
<comment type="caution">
    <text evidence="5">The sequence shown here is derived from an EMBL/GenBank/DDBJ whole genome shotgun (WGS) entry which is preliminary data.</text>
</comment>
<dbReference type="EMBL" id="WHPF01000009">
    <property type="protein sequence ID" value="NNV56524.1"/>
    <property type="molecule type" value="Genomic_DNA"/>
</dbReference>
<organism evidence="5 6">
    <name type="scientific">Limnovirga soli</name>
    <dbReference type="NCBI Taxonomy" id="2656915"/>
    <lineage>
        <taxon>Bacteria</taxon>
        <taxon>Pseudomonadati</taxon>
        <taxon>Bacteroidota</taxon>
        <taxon>Chitinophagia</taxon>
        <taxon>Chitinophagales</taxon>
        <taxon>Chitinophagaceae</taxon>
        <taxon>Limnovirga</taxon>
    </lineage>
</organism>
<dbReference type="InterPro" id="IPR058634">
    <property type="entry name" value="AaeA-lik-b-barrel"/>
</dbReference>
<dbReference type="SUPFAM" id="SSF111369">
    <property type="entry name" value="HlyD-like secretion proteins"/>
    <property type="match status" value="2"/>
</dbReference>
<dbReference type="PANTHER" id="PTHR30386:SF24">
    <property type="entry name" value="MULTIDRUG RESISTANCE EFFLUX PUMP"/>
    <property type="match status" value="1"/>
</dbReference>
<evidence type="ECO:0000313" key="6">
    <source>
        <dbReference type="Proteomes" id="UP000598971"/>
    </source>
</evidence>
<keyword evidence="1" id="KW-0175">Coiled coil</keyword>
<evidence type="ECO:0000259" key="4">
    <source>
        <dbReference type="Pfam" id="PF25963"/>
    </source>
</evidence>
<accession>A0A8J8JVD7</accession>
<feature type="coiled-coil region" evidence="1">
    <location>
        <begin position="84"/>
        <end position="111"/>
    </location>
</feature>
<keyword evidence="2" id="KW-1133">Transmembrane helix</keyword>
<name>A0A8J8JVD7_9BACT</name>
<dbReference type="Proteomes" id="UP000598971">
    <property type="component" value="Unassembled WGS sequence"/>
</dbReference>
<dbReference type="GO" id="GO:0055085">
    <property type="term" value="P:transmembrane transport"/>
    <property type="evidence" value="ECO:0007669"/>
    <property type="project" value="InterPro"/>
</dbReference>
<proteinExistence type="predicted"/>
<sequence>MSQEQASRKKSPIRIIILSIVLIVGGYFGYTKIAFALSHETTDNAQVETQITPVLPRVSGYVKEISIADYDSVKAGQQVITLDDDEMQAQLMQMEADYKASEADVLNAKAALNNAIVGLKVNKGDITLNAVKKQQAEENYQRNKNLFAEQAITKKQLDDSRYEMEVASQQVSNSNTNLTAADSKLAVLQASIQKSEAALEIKKAAIAQQKLKISYTKITAPISGKIGKKNVSIGQYVQAGTPMFSIVNDTTYWIVANFKETQIKKFYPGMPVEIELDAYPDAHLEGNIESLSDATGAKFSLLPPDNSSGNFVKVTQRVPVKITIKDIDKNRDFLRAGLSAGITINIK</sequence>
<keyword evidence="6" id="KW-1185">Reference proteome</keyword>
<feature type="domain" description="p-hydroxybenzoic acid efflux pump subunit AaeA-like beta-barrel" evidence="4">
    <location>
        <begin position="251"/>
        <end position="344"/>
    </location>
</feature>
<evidence type="ECO:0000313" key="5">
    <source>
        <dbReference type="EMBL" id="NNV56524.1"/>
    </source>
</evidence>
<dbReference type="Gene3D" id="1.10.287.470">
    <property type="entry name" value="Helix hairpin bin"/>
    <property type="match status" value="1"/>
</dbReference>
<evidence type="ECO:0000256" key="2">
    <source>
        <dbReference type="SAM" id="Phobius"/>
    </source>
</evidence>
<dbReference type="PANTHER" id="PTHR30386">
    <property type="entry name" value="MEMBRANE FUSION SUBUNIT OF EMRAB-TOLC MULTIDRUG EFFLUX PUMP"/>
    <property type="match status" value="1"/>
</dbReference>
<feature type="transmembrane region" description="Helical" evidence="2">
    <location>
        <begin position="12"/>
        <end position="30"/>
    </location>
</feature>
<gene>
    <name evidence="5" type="ORF">GD597_13715</name>
</gene>
<evidence type="ECO:0000256" key="1">
    <source>
        <dbReference type="SAM" id="Coils"/>
    </source>
</evidence>
<feature type="domain" description="Multidrug resistance protein MdtA-like barrel-sandwich hybrid" evidence="3">
    <location>
        <begin position="54"/>
        <end position="247"/>
    </location>
</feature>
<protein>
    <submittedName>
        <fullName evidence="5">HlyD family efflux transporter periplasmic adaptor subunit</fullName>
    </submittedName>
</protein>
<dbReference type="Gene3D" id="2.40.50.100">
    <property type="match status" value="1"/>
</dbReference>
<keyword evidence="2" id="KW-0812">Transmembrane</keyword>
<dbReference type="InterPro" id="IPR050739">
    <property type="entry name" value="MFP"/>
</dbReference>
<dbReference type="AlphaFoldDB" id="A0A8J8JVD7"/>